<evidence type="ECO:0000313" key="2">
    <source>
        <dbReference type="EMBL" id="TQL65177.1"/>
    </source>
</evidence>
<gene>
    <name evidence="2" type="ORF">FB556_2694</name>
</gene>
<dbReference type="Pfam" id="PF12728">
    <property type="entry name" value="HTH_17"/>
    <property type="match status" value="1"/>
</dbReference>
<evidence type="ECO:0000313" key="3">
    <source>
        <dbReference type="Proteomes" id="UP000319746"/>
    </source>
</evidence>
<dbReference type="SUPFAM" id="SSF46955">
    <property type="entry name" value="Putative DNA-binding domain"/>
    <property type="match status" value="1"/>
</dbReference>
<organism evidence="2 3">
    <name type="scientific">Enteractinococcus coprophilus</name>
    <dbReference type="NCBI Taxonomy" id="1027633"/>
    <lineage>
        <taxon>Bacteria</taxon>
        <taxon>Bacillati</taxon>
        <taxon>Actinomycetota</taxon>
        <taxon>Actinomycetes</taxon>
        <taxon>Micrococcales</taxon>
        <taxon>Micrococcaceae</taxon>
    </lineage>
</organism>
<dbReference type="EMBL" id="VFOU01000006">
    <property type="protein sequence ID" value="TQL65177.1"/>
    <property type="molecule type" value="Genomic_DNA"/>
</dbReference>
<comment type="caution">
    <text evidence="2">The sequence shown here is derived from an EMBL/GenBank/DDBJ whole genome shotgun (WGS) entry which is preliminary data.</text>
</comment>
<dbReference type="Proteomes" id="UP000319746">
    <property type="component" value="Unassembled WGS sequence"/>
</dbReference>
<dbReference type="InterPro" id="IPR009061">
    <property type="entry name" value="DNA-bd_dom_put_sf"/>
</dbReference>
<proteinExistence type="predicted"/>
<protein>
    <submittedName>
        <fullName evidence="2">Excisionase family DNA binding protein</fullName>
    </submittedName>
</protein>
<dbReference type="InterPro" id="IPR041657">
    <property type="entry name" value="HTH_17"/>
</dbReference>
<keyword evidence="3" id="KW-1185">Reference proteome</keyword>
<sequence length="76" mass="8742">MTQDAVEALLADQPDIMTPQEVADLLRVSHHTIARWRRDGRLRAFDMGRTVRIRKEDLRELLQAAYGQPPKGDDET</sequence>
<name>A0A542ZXU6_9MICC</name>
<evidence type="ECO:0000259" key="1">
    <source>
        <dbReference type="Pfam" id="PF12728"/>
    </source>
</evidence>
<dbReference type="NCBIfam" id="TIGR01764">
    <property type="entry name" value="excise"/>
    <property type="match status" value="1"/>
</dbReference>
<reference evidence="2 3" key="1">
    <citation type="submission" date="2019-06" db="EMBL/GenBank/DDBJ databases">
        <title>Sequencing the genomes of 1000 actinobacteria strains.</title>
        <authorList>
            <person name="Klenk H.-P."/>
        </authorList>
    </citation>
    <scope>NUCLEOTIDE SEQUENCE [LARGE SCALE GENOMIC DNA]</scope>
    <source>
        <strain evidence="2 3">DSM 24083</strain>
    </source>
</reference>
<dbReference type="GO" id="GO:0003677">
    <property type="term" value="F:DNA binding"/>
    <property type="evidence" value="ECO:0007669"/>
    <property type="project" value="InterPro"/>
</dbReference>
<feature type="domain" description="Helix-turn-helix" evidence="1">
    <location>
        <begin position="17"/>
        <end position="64"/>
    </location>
</feature>
<dbReference type="RefSeq" id="WP_246057529.1">
    <property type="nucleotide sequence ID" value="NZ_BAABAN010000003.1"/>
</dbReference>
<dbReference type="InterPro" id="IPR010093">
    <property type="entry name" value="SinI_DNA-bd"/>
</dbReference>
<accession>A0A542ZXU6</accession>
<dbReference type="AlphaFoldDB" id="A0A542ZXU6"/>